<protein>
    <submittedName>
        <fullName evidence="1">Uncharacterized protein</fullName>
    </submittedName>
</protein>
<organism evidence="1 2">
    <name type="scientific">Lactuca saligna</name>
    <name type="common">Willowleaf lettuce</name>
    <dbReference type="NCBI Taxonomy" id="75948"/>
    <lineage>
        <taxon>Eukaryota</taxon>
        <taxon>Viridiplantae</taxon>
        <taxon>Streptophyta</taxon>
        <taxon>Embryophyta</taxon>
        <taxon>Tracheophyta</taxon>
        <taxon>Spermatophyta</taxon>
        <taxon>Magnoliopsida</taxon>
        <taxon>eudicotyledons</taxon>
        <taxon>Gunneridae</taxon>
        <taxon>Pentapetalae</taxon>
        <taxon>asterids</taxon>
        <taxon>campanulids</taxon>
        <taxon>Asterales</taxon>
        <taxon>Asteraceae</taxon>
        <taxon>Cichorioideae</taxon>
        <taxon>Cichorieae</taxon>
        <taxon>Lactucinae</taxon>
        <taxon>Lactuca</taxon>
    </lineage>
</organism>
<reference evidence="1" key="1">
    <citation type="submission" date="2023-04" db="EMBL/GenBank/DDBJ databases">
        <authorList>
            <person name="Vijverberg K."/>
            <person name="Xiong W."/>
            <person name="Schranz E."/>
        </authorList>
    </citation>
    <scope>NUCLEOTIDE SEQUENCE</scope>
</reference>
<dbReference type="AlphaFoldDB" id="A0AA36ELJ9"/>
<keyword evidence="2" id="KW-1185">Reference proteome</keyword>
<gene>
    <name evidence="1" type="ORF">LSALG_LOCUS39092</name>
</gene>
<evidence type="ECO:0000313" key="1">
    <source>
        <dbReference type="EMBL" id="CAI9300459.1"/>
    </source>
</evidence>
<dbReference type="Proteomes" id="UP001177003">
    <property type="component" value="Chromosome 9"/>
</dbReference>
<sequence length="139" mass="15737">MFTILGGGFGGDVRAATSERIWGRDDGVGFRFWENKILFGVEWILHGDQSAPDTVRGFTCEEIPNNLRELRHNINRDLDALNHEVDDVRAEQLGLSNMVADLKKHLCSLQASYASIILGKNKCNKVKWVVRVLSHEFLK</sequence>
<accession>A0AA36ELJ9</accession>
<evidence type="ECO:0000313" key="2">
    <source>
        <dbReference type="Proteomes" id="UP001177003"/>
    </source>
</evidence>
<proteinExistence type="predicted"/>
<name>A0AA36ELJ9_LACSI</name>
<dbReference type="EMBL" id="OX465085">
    <property type="protein sequence ID" value="CAI9300459.1"/>
    <property type="molecule type" value="Genomic_DNA"/>
</dbReference>